<sequence length="136" mass="16156">MVYFQTDYLQVEHHEANNVLITQWYSDCSSLQYRQALINIARIARELQVEYAVMDRRLLQPVSEEDLHWTCTIFAKAYTKLPLKKVAVIHPFHPETELQQQLFYKQLESYIETRSFSDLTSAYDWLTTVPSVKRHS</sequence>
<organism evidence="1 2">
    <name type="scientific">Pontibacter populi</name>
    <dbReference type="NCBI Taxonomy" id="890055"/>
    <lineage>
        <taxon>Bacteria</taxon>
        <taxon>Pseudomonadati</taxon>
        <taxon>Bacteroidota</taxon>
        <taxon>Cytophagia</taxon>
        <taxon>Cytophagales</taxon>
        <taxon>Hymenobacteraceae</taxon>
        <taxon>Pontibacter</taxon>
    </lineage>
</organism>
<comment type="caution">
    <text evidence="1">The sequence shown here is derived from an EMBL/GenBank/DDBJ whole genome shotgun (WGS) entry which is preliminary data.</text>
</comment>
<accession>A0ABS6XG70</accession>
<keyword evidence="2" id="KW-1185">Reference proteome</keyword>
<gene>
    <name evidence="1" type="ORF">KYK27_18170</name>
</gene>
<evidence type="ECO:0000313" key="1">
    <source>
        <dbReference type="EMBL" id="MBW3366990.1"/>
    </source>
</evidence>
<evidence type="ECO:0000313" key="2">
    <source>
        <dbReference type="Proteomes" id="UP000774935"/>
    </source>
</evidence>
<reference evidence="1 2" key="1">
    <citation type="submission" date="2021-07" db="EMBL/GenBank/DDBJ databases">
        <authorList>
            <person name="Kim M.K."/>
        </authorList>
    </citation>
    <scope>NUCLEOTIDE SEQUENCE [LARGE SCALE GENOMIC DNA]</scope>
    <source>
        <strain evidence="1 2">HLY7-15</strain>
    </source>
</reference>
<proteinExistence type="predicted"/>
<dbReference type="EMBL" id="JAHWXQ010000009">
    <property type="protein sequence ID" value="MBW3366990.1"/>
    <property type="molecule type" value="Genomic_DNA"/>
</dbReference>
<evidence type="ECO:0008006" key="3">
    <source>
        <dbReference type="Google" id="ProtNLM"/>
    </source>
</evidence>
<dbReference type="RefSeq" id="WP_199111734.1">
    <property type="nucleotide sequence ID" value="NZ_JAHWXQ010000009.1"/>
</dbReference>
<protein>
    <recommendedName>
        <fullName evidence="3">STAS/SEC14 domain-containing protein</fullName>
    </recommendedName>
</protein>
<dbReference type="Proteomes" id="UP000774935">
    <property type="component" value="Unassembled WGS sequence"/>
</dbReference>
<name>A0ABS6XG70_9BACT</name>